<comment type="caution">
    <text evidence="1">The sequence shown here is derived from an EMBL/GenBank/DDBJ whole genome shotgun (WGS) entry which is preliminary data.</text>
</comment>
<sequence>MIEKCSNIARLPPSSRIIYDCHYTSYFVISKNETVIEERGVSSCKIKWKACACQAPQVVGKLCITS</sequence>
<evidence type="ECO:0000313" key="1">
    <source>
        <dbReference type="EMBL" id="KAI7984458.1"/>
    </source>
</evidence>
<organism evidence="1 2">
    <name type="scientific">Camellia lanceoleosa</name>
    <dbReference type="NCBI Taxonomy" id="1840588"/>
    <lineage>
        <taxon>Eukaryota</taxon>
        <taxon>Viridiplantae</taxon>
        <taxon>Streptophyta</taxon>
        <taxon>Embryophyta</taxon>
        <taxon>Tracheophyta</taxon>
        <taxon>Spermatophyta</taxon>
        <taxon>Magnoliopsida</taxon>
        <taxon>eudicotyledons</taxon>
        <taxon>Gunneridae</taxon>
        <taxon>Pentapetalae</taxon>
        <taxon>asterids</taxon>
        <taxon>Ericales</taxon>
        <taxon>Theaceae</taxon>
        <taxon>Camellia</taxon>
    </lineage>
</organism>
<dbReference type="EMBL" id="CM045768">
    <property type="protein sequence ID" value="KAI7984458.1"/>
    <property type="molecule type" value="Genomic_DNA"/>
</dbReference>
<evidence type="ECO:0000313" key="2">
    <source>
        <dbReference type="Proteomes" id="UP001060215"/>
    </source>
</evidence>
<reference evidence="1 2" key="1">
    <citation type="journal article" date="2022" name="Plant J.">
        <title>Chromosome-level genome of Camellia lanceoleosa provides a valuable resource for understanding genome evolution and self-incompatibility.</title>
        <authorList>
            <person name="Gong W."/>
            <person name="Xiao S."/>
            <person name="Wang L."/>
            <person name="Liao Z."/>
            <person name="Chang Y."/>
            <person name="Mo W."/>
            <person name="Hu G."/>
            <person name="Li W."/>
            <person name="Zhao G."/>
            <person name="Zhu H."/>
            <person name="Hu X."/>
            <person name="Ji K."/>
            <person name="Xiang X."/>
            <person name="Song Q."/>
            <person name="Yuan D."/>
            <person name="Jin S."/>
            <person name="Zhang L."/>
        </authorList>
    </citation>
    <scope>NUCLEOTIDE SEQUENCE [LARGE SCALE GENOMIC DNA]</scope>
    <source>
        <strain evidence="1">SQ_2022a</strain>
    </source>
</reference>
<accession>A0ACC0F8J9</accession>
<dbReference type="Proteomes" id="UP001060215">
    <property type="component" value="Chromosome 11"/>
</dbReference>
<gene>
    <name evidence="1" type="ORF">LOK49_LG15G01292</name>
</gene>
<proteinExistence type="predicted"/>
<keyword evidence="2" id="KW-1185">Reference proteome</keyword>
<protein>
    <submittedName>
        <fullName evidence="1">Uncharacterized protein</fullName>
    </submittedName>
</protein>
<name>A0ACC0F8J9_9ERIC</name>